<keyword evidence="11" id="KW-1185">Reference proteome</keyword>
<protein>
    <recommendedName>
        <fullName evidence="1">Stage 0 sporulation protein A homolog</fullName>
    </recommendedName>
</protein>
<dbReference type="PRINTS" id="PR00038">
    <property type="entry name" value="HTHLUXR"/>
</dbReference>
<dbReference type="SUPFAM" id="SSF46894">
    <property type="entry name" value="C-terminal effector domain of the bipartite response regulators"/>
    <property type="match status" value="1"/>
</dbReference>
<name>A0ABW8TAR3_9CLOT</name>
<dbReference type="InterPro" id="IPR001789">
    <property type="entry name" value="Sig_transdc_resp-reg_receiver"/>
</dbReference>
<dbReference type="PROSITE" id="PS50043">
    <property type="entry name" value="HTH_LUXR_2"/>
    <property type="match status" value="1"/>
</dbReference>
<dbReference type="EMBL" id="JBJIAA010000001">
    <property type="protein sequence ID" value="MFL0248813.1"/>
    <property type="molecule type" value="Genomic_DNA"/>
</dbReference>
<accession>A0ABW8TAR3</accession>
<evidence type="ECO:0000259" key="9">
    <source>
        <dbReference type="PROSITE" id="PS50110"/>
    </source>
</evidence>
<dbReference type="SMART" id="SM00448">
    <property type="entry name" value="REC"/>
    <property type="match status" value="1"/>
</dbReference>
<sequence length="216" mass="24001">MDEIKVLIADDEKLIREGLKIILNANSDISVIGTSENGEAAIEFCKKEQVDVILMDIRMPVCDGVRATKIIKSGFPGVKILILTTFKDDEYIFDAMKFGANGYILKDTSYDVIIDAIKSVYKGNVVVNPEVASLMVSSINKAPSNNLESIKDKYKLTDRQIEIIVCIGSGLSNKEIAEKHYVTEGTVKNHITEILSKLEMRDRTQIAIFALKNDLV</sequence>
<dbReference type="SUPFAM" id="SSF52172">
    <property type="entry name" value="CheY-like"/>
    <property type="match status" value="1"/>
</dbReference>
<gene>
    <name evidence="10" type="ORF">ACJDT4_00140</name>
</gene>
<dbReference type="CDD" id="cd06170">
    <property type="entry name" value="LuxR_C_like"/>
    <property type="match status" value="1"/>
</dbReference>
<comment type="caution">
    <text evidence="10">The sequence shown here is derived from an EMBL/GenBank/DDBJ whole genome shotgun (WGS) entry which is preliminary data.</text>
</comment>
<evidence type="ECO:0000313" key="11">
    <source>
        <dbReference type="Proteomes" id="UP001623592"/>
    </source>
</evidence>
<dbReference type="InterPro" id="IPR000792">
    <property type="entry name" value="Tscrpt_reg_LuxR_C"/>
</dbReference>
<organism evidence="10 11">
    <name type="scientific">Clostridium neuense</name>
    <dbReference type="NCBI Taxonomy" id="1728934"/>
    <lineage>
        <taxon>Bacteria</taxon>
        <taxon>Bacillati</taxon>
        <taxon>Bacillota</taxon>
        <taxon>Clostridia</taxon>
        <taxon>Eubacteriales</taxon>
        <taxon>Clostridiaceae</taxon>
        <taxon>Clostridium</taxon>
    </lineage>
</organism>
<feature type="domain" description="HTH luxR-type" evidence="8">
    <location>
        <begin position="149"/>
        <end position="214"/>
    </location>
</feature>
<evidence type="ECO:0000256" key="7">
    <source>
        <dbReference type="PROSITE-ProRule" id="PRU00169"/>
    </source>
</evidence>
<keyword evidence="2 7" id="KW-0597">Phosphoprotein</keyword>
<dbReference type="PANTHER" id="PTHR43214:SF40">
    <property type="entry name" value="TRANSCRIPTIONAL REGULATORY PROTEIN LNRK"/>
    <property type="match status" value="1"/>
</dbReference>
<dbReference type="Pfam" id="PF00072">
    <property type="entry name" value="Response_reg"/>
    <property type="match status" value="1"/>
</dbReference>
<evidence type="ECO:0000256" key="5">
    <source>
        <dbReference type="ARBA" id="ARBA00023163"/>
    </source>
</evidence>
<dbReference type="InterPro" id="IPR016032">
    <property type="entry name" value="Sig_transdc_resp-reg_C-effctor"/>
</dbReference>
<dbReference type="InterPro" id="IPR011006">
    <property type="entry name" value="CheY-like_superfamily"/>
</dbReference>
<dbReference type="CDD" id="cd17535">
    <property type="entry name" value="REC_NarL-like"/>
    <property type="match status" value="1"/>
</dbReference>
<keyword evidence="5" id="KW-0804">Transcription</keyword>
<evidence type="ECO:0000256" key="2">
    <source>
        <dbReference type="ARBA" id="ARBA00022553"/>
    </source>
</evidence>
<evidence type="ECO:0000256" key="3">
    <source>
        <dbReference type="ARBA" id="ARBA00023015"/>
    </source>
</evidence>
<evidence type="ECO:0000256" key="1">
    <source>
        <dbReference type="ARBA" id="ARBA00018672"/>
    </source>
</evidence>
<proteinExistence type="predicted"/>
<dbReference type="SMART" id="SM00421">
    <property type="entry name" value="HTH_LUXR"/>
    <property type="match status" value="1"/>
</dbReference>
<evidence type="ECO:0000313" key="10">
    <source>
        <dbReference type="EMBL" id="MFL0248813.1"/>
    </source>
</evidence>
<dbReference type="PROSITE" id="PS50110">
    <property type="entry name" value="RESPONSE_REGULATORY"/>
    <property type="match status" value="1"/>
</dbReference>
<evidence type="ECO:0000256" key="6">
    <source>
        <dbReference type="ARBA" id="ARBA00024867"/>
    </source>
</evidence>
<feature type="modified residue" description="4-aspartylphosphate" evidence="7">
    <location>
        <position position="56"/>
    </location>
</feature>
<dbReference type="PANTHER" id="PTHR43214">
    <property type="entry name" value="TWO-COMPONENT RESPONSE REGULATOR"/>
    <property type="match status" value="1"/>
</dbReference>
<evidence type="ECO:0000256" key="4">
    <source>
        <dbReference type="ARBA" id="ARBA00023125"/>
    </source>
</evidence>
<dbReference type="Gene3D" id="3.40.50.2300">
    <property type="match status" value="1"/>
</dbReference>
<dbReference type="Proteomes" id="UP001623592">
    <property type="component" value="Unassembled WGS sequence"/>
</dbReference>
<comment type="function">
    <text evidence="6">May play the central regulatory role in sporulation. It may be an element of the effector pathway responsible for the activation of sporulation genes in response to nutritional stress. Spo0A may act in concert with spo0H (a sigma factor) to control the expression of some genes that are critical to the sporulation process.</text>
</comment>
<keyword evidence="4" id="KW-0238">DNA-binding</keyword>
<keyword evidence="3" id="KW-0805">Transcription regulation</keyword>
<dbReference type="Pfam" id="PF00196">
    <property type="entry name" value="GerE"/>
    <property type="match status" value="1"/>
</dbReference>
<dbReference type="InterPro" id="IPR039420">
    <property type="entry name" value="WalR-like"/>
</dbReference>
<feature type="domain" description="Response regulatory" evidence="9">
    <location>
        <begin position="5"/>
        <end position="121"/>
    </location>
</feature>
<dbReference type="InterPro" id="IPR058245">
    <property type="entry name" value="NreC/VraR/RcsB-like_REC"/>
</dbReference>
<dbReference type="RefSeq" id="WP_406785494.1">
    <property type="nucleotide sequence ID" value="NZ_JBJIAA010000001.1"/>
</dbReference>
<reference evidence="10 11" key="1">
    <citation type="submission" date="2024-11" db="EMBL/GenBank/DDBJ databases">
        <authorList>
            <person name="Heng Y.C."/>
            <person name="Lim A.C.H."/>
            <person name="Lee J.K.Y."/>
            <person name="Kittelmann S."/>
        </authorList>
    </citation>
    <scope>NUCLEOTIDE SEQUENCE [LARGE SCALE GENOMIC DNA]</scope>
    <source>
        <strain evidence="10 11">WILCCON 0114</strain>
    </source>
</reference>
<evidence type="ECO:0000259" key="8">
    <source>
        <dbReference type="PROSITE" id="PS50043"/>
    </source>
</evidence>